<dbReference type="Proteomes" id="UP001595993">
    <property type="component" value="Unassembled WGS sequence"/>
</dbReference>
<keyword evidence="1" id="KW-0812">Transmembrane</keyword>
<protein>
    <submittedName>
        <fullName evidence="2">Uncharacterized protein</fullName>
    </submittedName>
</protein>
<sequence length="217" mass="23242">MSRRNPLPPPPPTVELRAWPDREALLADRARAMGELSRLSIGVSRLLLLWLTVAGFAVGWSLIGAALAAFEESIEPLSYLFGGIFACIGAACMIPTGVVIGFGIRRDKLVRERLGQWSSLERDPLGDARLRSPGQSLLWFVPSLLLGALGLWMCFAIPATAKPGQETYAEVALLMGLGFILWLTGLIGVAKAVSHYRWAVRLVGAGSPTVAVGAAHT</sequence>
<dbReference type="EMBL" id="JBHSFE010000003">
    <property type="protein sequence ID" value="MFC4606513.1"/>
    <property type="molecule type" value="Genomic_DNA"/>
</dbReference>
<accession>A0ABV9FWZ0</accession>
<feature type="transmembrane region" description="Helical" evidence="1">
    <location>
        <begin position="79"/>
        <end position="104"/>
    </location>
</feature>
<feature type="transmembrane region" description="Helical" evidence="1">
    <location>
        <begin position="171"/>
        <end position="193"/>
    </location>
</feature>
<keyword evidence="3" id="KW-1185">Reference proteome</keyword>
<feature type="transmembrane region" description="Helical" evidence="1">
    <location>
        <begin position="137"/>
        <end position="159"/>
    </location>
</feature>
<feature type="transmembrane region" description="Helical" evidence="1">
    <location>
        <begin position="46"/>
        <end position="67"/>
    </location>
</feature>
<evidence type="ECO:0000256" key="1">
    <source>
        <dbReference type="SAM" id="Phobius"/>
    </source>
</evidence>
<proteinExistence type="predicted"/>
<comment type="caution">
    <text evidence="2">The sequence shown here is derived from an EMBL/GenBank/DDBJ whole genome shotgun (WGS) entry which is preliminary data.</text>
</comment>
<reference evidence="3" key="1">
    <citation type="journal article" date="2019" name="Int. J. Syst. Evol. Microbiol.">
        <title>The Global Catalogue of Microorganisms (GCM) 10K type strain sequencing project: providing services to taxonomists for standard genome sequencing and annotation.</title>
        <authorList>
            <consortium name="The Broad Institute Genomics Platform"/>
            <consortium name="The Broad Institute Genome Sequencing Center for Infectious Disease"/>
            <person name="Wu L."/>
            <person name="Ma J."/>
        </authorList>
    </citation>
    <scope>NUCLEOTIDE SEQUENCE [LARGE SCALE GENOMIC DNA]</scope>
    <source>
        <strain evidence="3">CGMCC 4.7139</strain>
    </source>
</reference>
<dbReference type="RefSeq" id="WP_381190809.1">
    <property type="nucleotide sequence ID" value="NZ_JBHSFE010000003.1"/>
</dbReference>
<organism evidence="2 3">
    <name type="scientific">Streptomyces maoxianensis</name>
    <dbReference type="NCBI Taxonomy" id="1459942"/>
    <lineage>
        <taxon>Bacteria</taxon>
        <taxon>Bacillati</taxon>
        <taxon>Actinomycetota</taxon>
        <taxon>Actinomycetes</taxon>
        <taxon>Kitasatosporales</taxon>
        <taxon>Streptomycetaceae</taxon>
        <taxon>Streptomyces</taxon>
    </lineage>
</organism>
<evidence type="ECO:0000313" key="2">
    <source>
        <dbReference type="EMBL" id="MFC4606513.1"/>
    </source>
</evidence>
<name>A0ABV9FWZ0_9ACTN</name>
<keyword evidence="1" id="KW-1133">Transmembrane helix</keyword>
<keyword evidence="1" id="KW-0472">Membrane</keyword>
<evidence type="ECO:0000313" key="3">
    <source>
        <dbReference type="Proteomes" id="UP001595993"/>
    </source>
</evidence>
<gene>
    <name evidence="2" type="ORF">ACFO9E_01540</name>
</gene>